<keyword evidence="1" id="KW-0863">Zinc-finger</keyword>
<evidence type="ECO:0000313" key="4">
    <source>
        <dbReference type="Proteomes" id="UP001642540"/>
    </source>
</evidence>
<dbReference type="Proteomes" id="UP001642540">
    <property type="component" value="Unassembled WGS sequence"/>
</dbReference>
<keyword evidence="1" id="KW-0862">Zinc</keyword>
<comment type="caution">
    <text evidence="3">The sequence shown here is derived from an EMBL/GenBank/DDBJ whole genome shotgun (WGS) entry which is preliminary data.</text>
</comment>
<dbReference type="Pfam" id="PF00098">
    <property type="entry name" value="zf-CCHC"/>
    <property type="match status" value="1"/>
</dbReference>
<accession>A0ABP1PT80</accession>
<dbReference type="PROSITE" id="PS50158">
    <property type="entry name" value="ZF_CCHC"/>
    <property type="match status" value="1"/>
</dbReference>
<feature type="domain" description="CCHC-type" evidence="2">
    <location>
        <begin position="201"/>
        <end position="216"/>
    </location>
</feature>
<organism evidence="3 4">
    <name type="scientific">Orchesella dallaii</name>
    <dbReference type="NCBI Taxonomy" id="48710"/>
    <lineage>
        <taxon>Eukaryota</taxon>
        <taxon>Metazoa</taxon>
        <taxon>Ecdysozoa</taxon>
        <taxon>Arthropoda</taxon>
        <taxon>Hexapoda</taxon>
        <taxon>Collembola</taxon>
        <taxon>Entomobryomorpha</taxon>
        <taxon>Entomobryoidea</taxon>
        <taxon>Orchesellidae</taxon>
        <taxon>Orchesellinae</taxon>
        <taxon>Orchesella</taxon>
    </lineage>
</organism>
<sequence>MANNFWTEFNPTRDRFIAILKYFYFCLGVITEKTENDQIPGSYQIFPWANALFFFIGNILSLITEAQKQPEPAPERRKPDIQKVRLLTTTTNTEQSTIRVPRNPIQNYSEHSDQTQQKPIPAPRSITNIKWHAGRLPCPNCPNSGHRHENCPISPFQFCEQCNQPRHHPFPCNKHLNKECQFCHTTGHIRLNCPSLTNRLCFNCNGKGHIAANCPQKKMKTPLPPQL</sequence>
<keyword evidence="4" id="KW-1185">Reference proteome</keyword>
<protein>
    <recommendedName>
        <fullName evidence="2">CCHC-type domain-containing protein</fullName>
    </recommendedName>
</protein>
<dbReference type="SMART" id="SM00343">
    <property type="entry name" value="ZnF_C2HC"/>
    <property type="match status" value="3"/>
</dbReference>
<dbReference type="SUPFAM" id="SSF57756">
    <property type="entry name" value="Retrovirus zinc finger-like domains"/>
    <property type="match status" value="2"/>
</dbReference>
<dbReference type="Gene3D" id="4.10.60.10">
    <property type="entry name" value="Zinc finger, CCHC-type"/>
    <property type="match status" value="1"/>
</dbReference>
<name>A0ABP1PT80_9HEXA</name>
<evidence type="ECO:0000313" key="3">
    <source>
        <dbReference type="EMBL" id="CAL8076442.1"/>
    </source>
</evidence>
<evidence type="ECO:0000256" key="1">
    <source>
        <dbReference type="PROSITE-ProRule" id="PRU00047"/>
    </source>
</evidence>
<evidence type="ECO:0000259" key="2">
    <source>
        <dbReference type="PROSITE" id="PS50158"/>
    </source>
</evidence>
<gene>
    <name evidence="3" type="ORF">ODALV1_LOCUS3472</name>
</gene>
<proteinExistence type="predicted"/>
<dbReference type="InterPro" id="IPR036875">
    <property type="entry name" value="Znf_CCHC_sf"/>
</dbReference>
<dbReference type="InterPro" id="IPR001878">
    <property type="entry name" value="Znf_CCHC"/>
</dbReference>
<reference evidence="3 4" key="1">
    <citation type="submission" date="2024-08" db="EMBL/GenBank/DDBJ databases">
        <authorList>
            <person name="Cucini C."/>
            <person name="Frati F."/>
        </authorList>
    </citation>
    <scope>NUCLEOTIDE SEQUENCE [LARGE SCALE GENOMIC DNA]</scope>
</reference>
<keyword evidence="1" id="KW-0479">Metal-binding</keyword>
<dbReference type="EMBL" id="CAXLJM020000011">
    <property type="protein sequence ID" value="CAL8076442.1"/>
    <property type="molecule type" value="Genomic_DNA"/>
</dbReference>